<keyword evidence="2" id="KW-0732">Signal</keyword>
<proteinExistence type="predicted"/>
<evidence type="ECO:0000256" key="2">
    <source>
        <dbReference type="SAM" id="SignalP"/>
    </source>
</evidence>
<dbReference type="EMBL" id="ABLFQU030000090">
    <property type="protein sequence ID" value="EMM0028542.1"/>
    <property type="molecule type" value="Genomic_DNA"/>
</dbReference>
<evidence type="ECO:0000313" key="4">
    <source>
        <dbReference type="EMBL" id="MDW9353726.1"/>
    </source>
</evidence>
<keyword evidence="1" id="KW-1133">Transmembrane helix</keyword>
<dbReference type="Proteomes" id="UP001271591">
    <property type="component" value="Unassembled WGS sequence"/>
</dbReference>
<feature type="transmembrane region" description="Helical" evidence="1">
    <location>
        <begin position="54"/>
        <end position="81"/>
    </location>
</feature>
<name>A0AAI9MEZ2_ECOLX</name>
<accession>A0AAI9MEZ2</accession>
<sequence length="115" mass="12356">MLNRISRKISTFQIMLYVALVTGSVTPAMAAGNSTVKLPTPDDSFLQKIVNWMQSILDLVGGAGALFFAFVSGFACIVLWGLAPQQSQAIGKLFRAAVAAIAAFNLAFFIAWLQK</sequence>
<dbReference type="EMBL" id="JAWPMK010000007">
    <property type="protein sequence ID" value="MDW9353726.1"/>
    <property type="molecule type" value="Genomic_DNA"/>
</dbReference>
<feature type="chain" id="PRO_5042444173" description="Conjugal transfer protein TrbC" evidence="2">
    <location>
        <begin position="31"/>
        <end position="115"/>
    </location>
</feature>
<feature type="signal peptide" evidence="2">
    <location>
        <begin position="1"/>
        <end position="30"/>
    </location>
</feature>
<evidence type="ECO:0008006" key="5">
    <source>
        <dbReference type="Google" id="ProtNLM"/>
    </source>
</evidence>
<evidence type="ECO:0000313" key="3">
    <source>
        <dbReference type="EMBL" id="EMM0028542.1"/>
    </source>
</evidence>
<keyword evidence="1" id="KW-0812">Transmembrane</keyword>
<reference evidence="3" key="2">
    <citation type="submission" date="2024-02" db="EMBL/GenBank/DDBJ databases">
        <authorList>
            <consortium name="Clinical and Environmental Microbiology Branch: Whole genome sequencing antimicrobial resistance pathogens in the healthcare setting"/>
        </authorList>
    </citation>
    <scope>NUCLEOTIDE SEQUENCE</scope>
    <source>
        <strain evidence="3">2023CK-00345</strain>
    </source>
</reference>
<protein>
    <recommendedName>
        <fullName evidence="5">Conjugal transfer protein TrbC</fullName>
    </recommendedName>
</protein>
<keyword evidence="1" id="KW-0472">Membrane</keyword>
<dbReference type="AlphaFoldDB" id="A0AAI9MEZ2"/>
<feature type="transmembrane region" description="Helical" evidence="1">
    <location>
        <begin position="93"/>
        <end position="113"/>
    </location>
</feature>
<comment type="caution">
    <text evidence="3">The sequence shown here is derived from an EMBL/GenBank/DDBJ whole genome shotgun (WGS) entry which is preliminary data.</text>
</comment>
<organism evidence="3">
    <name type="scientific">Escherichia coli</name>
    <dbReference type="NCBI Taxonomy" id="562"/>
    <lineage>
        <taxon>Bacteria</taxon>
        <taxon>Pseudomonadati</taxon>
        <taxon>Pseudomonadota</taxon>
        <taxon>Gammaproteobacteria</taxon>
        <taxon>Enterobacterales</taxon>
        <taxon>Enterobacteriaceae</taxon>
        <taxon>Escherichia</taxon>
    </lineage>
</organism>
<dbReference type="RefSeq" id="WP_021528040.1">
    <property type="nucleotide sequence ID" value="NZ_BFNV01000208.1"/>
</dbReference>
<reference evidence="4" key="1">
    <citation type="submission" date="2023-10" db="EMBL/GenBank/DDBJ databases">
        <title>Draft Genome Sequence of a Shiga toxin-producing Escherichia coli strain from deer meat showing an IS-element integration in the B-subunit of the Shiga toxin Stx2b gene.</title>
        <authorList>
            <person name="Projahn M."/>
            <person name="Borowiak M."/>
        </authorList>
    </citation>
    <scope>NUCLEOTIDE SEQUENCE</scope>
    <source>
        <strain evidence="4">BfR-EC-18960</strain>
    </source>
</reference>
<gene>
    <name evidence="3" type="ORF">P6223_005231</name>
    <name evidence="4" type="ORF">R8G00_30440</name>
</gene>
<evidence type="ECO:0000256" key="1">
    <source>
        <dbReference type="SAM" id="Phobius"/>
    </source>
</evidence>